<comment type="subcellular location">
    <subcellularLocation>
        <location evidence="1">Secreted</location>
    </subcellularLocation>
</comment>
<dbReference type="GO" id="GO:0031769">
    <property type="term" value="F:glucagon receptor binding"/>
    <property type="evidence" value="ECO:0007669"/>
    <property type="project" value="TreeGrafter"/>
</dbReference>
<organism evidence="7 8">
    <name type="scientific">Pipra filicauda</name>
    <name type="common">Wire-tailed manakin</name>
    <dbReference type="NCBI Taxonomy" id="649802"/>
    <lineage>
        <taxon>Eukaryota</taxon>
        <taxon>Metazoa</taxon>
        <taxon>Chordata</taxon>
        <taxon>Craniata</taxon>
        <taxon>Vertebrata</taxon>
        <taxon>Euteleostomi</taxon>
        <taxon>Archelosauria</taxon>
        <taxon>Archosauria</taxon>
        <taxon>Dinosauria</taxon>
        <taxon>Saurischia</taxon>
        <taxon>Theropoda</taxon>
        <taxon>Coelurosauria</taxon>
        <taxon>Aves</taxon>
        <taxon>Neognathae</taxon>
        <taxon>Neoaves</taxon>
        <taxon>Telluraves</taxon>
        <taxon>Australaves</taxon>
        <taxon>Passeriformes</taxon>
        <taxon>Pipridae</taxon>
        <taxon>Pipra</taxon>
    </lineage>
</organism>
<dbReference type="GO" id="GO:0010737">
    <property type="term" value="P:protein kinase A signaling"/>
    <property type="evidence" value="ECO:0007669"/>
    <property type="project" value="TreeGrafter"/>
</dbReference>
<dbReference type="InterPro" id="IPR015550">
    <property type="entry name" value="Glucagon"/>
</dbReference>
<accession>A0A6J2IF30</accession>
<protein>
    <submittedName>
        <fullName evidence="8">Exendin-3-like isoform X2</fullName>
    </submittedName>
</protein>
<keyword evidence="7" id="KW-1185">Reference proteome</keyword>
<evidence type="ECO:0000256" key="1">
    <source>
        <dbReference type="ARBA" id="ARBA00004613"/>
    </source>
</evidence>
<proteinExistence type="inferred from homology"/>
<dbReference type="GO" id="GO:0005179">
    <property type="term" value="F:hormone activity"/>
    <property type="evidence" value="ECO:0007669"/>
    <property type="project" value="InterPro"/>
</dbReference>
<dbReference type="GeneID" id="113999240"/>
<dbReference type="PROSITE" id="PS00260">
    <property type="entry name" value="GLUCAGON"/>
    <property type="match status" value="1"/>
</dbReference>
<gene>
    <name evidence="8" type="primary">LOC113999240</name>
</gene>
<feature type="domain" description="Glucagon / GIP / secretin / VIP family" evidence="6">
    <location>
        <begin position="51"/>
        <end position="73"/>
    </location>
</feature>
<dbReference type="AlphaFoldDB" id="A0A6J2IF30"/>
<feature type="signal peptide" evidence="5">
    <location>
        <begin position="1"/>
        <end position="22"/>
    </location>
</feature>
<reference evidence="8" key="1">
    <citation type="submission" date="2025-08" db="UniProtKB">
        <authorList>
            <consortium name="RefSeq"/>
        </authorList>
    </citation>
    <scope>IDENTIFICATION</scope>
    <source>
        <tissue evidence="8">Muscle</tissue>
    </source>
</reference>
<name>A0A6J2IF30_9PASS</name>
<dbReference type="GO" id="GO:0005615">
    <property type="term" value="C:extracellular space"/>
    <property type="evidence" value="ECO:0007669"/>
    <property type="project" value="TreeGrafter"/>
</dbReference>
<evidence type="ECO:0000259" key="6">
    <source>
        <dbReference type="PROSITE" id="PS00260"/>
    </source>
</evidence>
<dbReference type="GO" id="GO:0007188">
    <property type="term" value="P:adenylate cyclase-modulating G protein-coupled receptor signaling pathway"/>
    <property type="evidence" value="ECO:0007669"/>
    <property type="project" value="TreeGrafter"/>
</dbReference>
<keyword evidence="5" id="KW-0732">Signal</keyword>
<feature type="region of interest" description="Disordered" evidence="4">
    <location>
        <begin position="25"/>
        <end position="54"/>
    </location>
</feature>
<dbReference type="SMART" id="SM00070">
    <property type="entry name" value="GLUCA"/>
    <property type="match status" value="1"/>
</dbReference>
<feature type="chain" id="PRO_5026939394" evidence="5">
    <location>
        <begin position="23"/>
        <end position="83"/>
    </location>
</feature>
<evidence type="ECO:0000256" key="5">
    <source>
        <dbReference type="SAM" id="SignalP"/>
    </source>
</evidence>
<feature type="compositionally biased region" description="Low complexity" evidence="4">
    <location>
        <begin position="29"/>
        <end position="46"/>
    </location>
</feature>
<dbReference type="InterPro" id="IPR000532">
    <property type="entry name" value="Glucagon_GIP_secretin_VIP"/>
</dbReference>
<dbReference type="GO" id="GO:0035774">
    <property type="term" value="P:positive regulation of insulin secretion involved in cellular response to glucose stimulus"/>
    <property type="evidence" value="ECO:0007669"/>
    <property type="project" value="TreeGrafter"/>
</dbReference>
<sequence>MVRWLFLAGLVLALLFPPGIQAAPEGLDGPSSRNSEGSQSSQSFPSDAKRHSEGTFSSDFTRFLDRMKAKEFVHWLIQGRRYN</sequence>
<evidence type="ECO:0000256" key="2">
    <source>
        <dbReference type="ARBA" id="ARBA00008369"/>
    </source>
</evidence>
<keyword evidence="3" id="KW-0964">Secreted</keyword>
<dbReference type="Proteomes" id="UP000504627">
    <property type="component" value="Unplaced"/>
</dbReference>
<dbReference type="RefSeq" id="XP_027598332.1">
    <property type="nucleotide sequence ID" value="XM_027742531.2"/>
</dbReference>
<dbReference type="GO" id="GO:0043066">
    <property type="term" value="P:negative regulation of apoptotic process"/>
    <property type="evidence" value="ECO:0007669"/>
    <property type="project" value="TreeGrafter"/>
</dbReference>
<dbReference type="Pfam" id="PF00123">
    <property type="entry name" value="Hormone_2"/>
    <property type="match status" value="1"/>
</dbReference>
<evidence type="ECO:0000256" key="4">
    <source>
        <dbReference type="SAM" id="MobiDB-lite"/>
    </source>
</evidence>
<evidence type="ECO:0000313" key="8">
    <source>
        <dbReference type="RefSeq" id="XP_027598332.1"/>
    </source>
</evidence>
<dbReference type="PANTHER" id="PTHR11418:SF0">
    <property type="entry name" value="PRO-GLUCAGON"/>
    <property type="match status" value="1"/>
</dbReference>
<comment type="similarity">
    <text evidence="2">Belongs to the glucagon family.</text>
</comment>
<evidence type="ECO:0000313" key="7">
    <source>
        <dbReference type="Proteomes" id="UP000504627"/>
    </source>
</evidence>
<dbReference type="PANTHER" id="PTHR11418">
    <property type="entry name" value="GLUCAGON"/>
    <property type="match status" value="1"/>
</dbReference>
<evidence type="ECO:0000256" key="3">
    <source>
        <dbReference type="ARBA" id="ARBA00022525"/>
    </source>
</evidence>
<dbReference type="Gene3D" id="6.10.250.590">
    <property type="match status" value="1"/>
</dbReference>